<organism evidence="3 4">
    <name type="scientific">Sinorhizobium sojae CCBAU 05684</name>
    <dbReference type="NCBI Taxonomy" id="716928"/>
    <lineage>
        <taxon>Bacteria</taxon>
        <taxon>Pseudomonadati</taxon>
        <taxon>Pseudomonadota</taxon>
        <taxon>Alphaproteobacteria</taxon>
        <taxon>Hyphomicrobiales</taxon>
        <taxon>Rhizobiaceae</taxon>
        <taxon>Sinorhizobium/Ensifer group</taxon>
        <taxon>Sinorhizobium</taxon>
    </lineage>
</organism>
<sequence length="384" mass="42137">MSATGQRPSETSTEEPGIRLFLCGDVMTGRGIDQVLPAPCNPAIYETYLRSAVDYVRLAERAHGPIPWPVDLFYIWGVALDEFRRAQPHVRIINLETAITHSSDYVAKCINYRMSPKNASCLAAAGIDCCVLANNHVLDWGGAGLLETLSTLDDLRIGRVGAGRDRAEAEAPAVLDAGGEGRVLVFALAMPTSGTPAGWAAGPRRAGVNFLPDLASARVHEVAEQIVGVKRPGDVAILSLHWGPNWGYEVTAAERQFAHALIDEADVSVVYGHSSHHPKPIEVYRNRLILYGCGDFINDYEGIAGYADFRGDLRPMYFVRIDPVSRDLLALEIVPLQAHRFRLVYPSTRDVEWLLARLELECRSLATGVKRQDDGTIGLTWPRA</sequence>
<dbReference type="CDD" id="cd07381">
    <property type="entry name" value="MPP_CapA"/>
    <property type="match status" value="1"/>
</dbReference>
<evidence type="ECO:0000313" key="3">
    <source>
        <dbReference type="EMBL" id="ASY65765.1"/>
    </source>
</evidence>
<dbReference type="InterPro" id="IPR052169">
    <property type="entry name" value="CW_Biosynth-Accessory"/>
</dbReference>
<dbReference type="OrthoDB" id="9810718at2"/>
<protein>
    <submittedName>
        <fullName evidence="3">Capsule biosynthesis protein capA</fullName>
    </submittedName>
</protein>
<dbReference type="PANTHER" id="PTHR33393:SF11">
    <property type="entry name" value="POLYGLUTAMINE SYNTHESIS ACCESSORY PROTEIN RV0574C-RELATED"/>
    <property type="match status" value="1"/>
</dbReference>
<dbReference type="InterPro" id="IPR019079">
    <property type="entry name" value="Capsule_synth_CapA"/>
</dbReference>
<dbReference type="STRING" id="716928.GCA_000261485_03799"/>
<keyword evidence="4" id="KW-1185">Reference proteome</keyword>
<comment type="similarity">
    <text evidence="1">Belongs to the CapA family.</text>
</comment>
<dbReference type="SMART" id="SM00854">
    <property type="entry name" value="PGA_cap"/>
    <property type="match status" value="1"/>
</dbReference>
<dbReference type="Proteomes" id="UP000217211">
    <property type="component" value="Plasmid pSJ05684b"/>
</dbReference>
<dbReference type="PANTHER" id="PTHR33393">
    <property type="entry name" value="POLYGLUTAMINE SYNTHESIS ACCESSORY PROTEIN RV0574C-RELATED"/>
    <property type="match status" value="1"/>
</dbReference>
<evidence type="ECO:0000256" key="1">
    <source>
        <dbReference type="ARBA" id="ARBA00005662"/>
    </source>
</evidence>
<name>A0A249PJ60_9HYPH</name>
<feature type="domain" description="Capsule synthesis protein CapA" evidence="2">
    <location>
        <begin position="19"/>
        <end position="300"/>
    </location>
</feature>
<dbReference type="RefSeq" id="WP_034856940.1">
    <property type="nucleotide sequence ID" value="NZ_AJQT01000079.1"/>
</dbReference>
<dbReference type="SUPFAM" id="SSF56300">
    <property type="entry name" value="Metallo-dependent phosphatases"/>
    <property type="match status" value="1"/>
</dbReference>
<dbReference type="Gene3D" id="3.60.21.10">
    <property type="match status" value="1"/>
</dbReference>
<dbReference type="Pfam" id="PF09587">
    <property type="entry name" value="PGA_cap"/>
    <property type="match status" value="1"/>
</dbReference>
<dbReference type="eggNOG" id="COG2843">
    <property type="taxonomic scope" value="Bacteria"/>
</dbReference>
<evidence type="ECO:0000313" key="4">
    <source>
        <dbReference type="Proteomes" id="UP000217211"/>
    </source>
</evidence>
<evidence type="ECO:0000259" key="2">
    <source>
        <dbReference type="SMART" id="SM00854"/>
    </source>
</evidence>
<dbReference type="EMBL" id="CP023068">
    <property type="protein sequence ID" value="ASY65765.1"/>
    <property type="molecule type" value="Genomic_DNA"/>
</dbReference>
<gene>
    <name evidence="3" type="ORF">SJ05684_b47830</name>
</gene>
<dbReference type="KEGG" id="esj:SJ05684_b47830"/>
<dbReference type="AlphaFoldDB" id="A0A249PJ60"/>
<proteinExistence type="inferred from homology"/>
<keyword evidence="3" id="KW-0614">Plasmid</keyword>
<geneLocation type="plasmid" evidence="4">
    <name>psj05684b</name>
</geneLocation>
<reference evidence="3 4" key="1">
    <citation type="submission" date="2017-08" db="EMBL/GenBank/DDBJ databases">
        <title>Multipartite genome sequences of Sinorhizobium species nodulating soybeans.</title>
        <authorList>
            <person name="Tian C.F."/>
        </authorList>
    </citation>
    <scope>NUCLEOTIDE SEQUENCE [LARGE SCALE GENOMIC DNA]</scope>
    <source>
        <strain evidence="3 4">CCBAU 05684</strain>
        <plasmid evidence="4">psj05684b</plasmid>
    </source>
</reference>
<accession>A0A249PJ60</accession>
<dbReference type="InterPro" id="IPR029052">
    <property type="entry name" value="Metallo-depent_PP-like"/>
</dbReference>